<proteinExistence type="predicted"/>
<protein>
    <submittedName>
        <fullName evidence="2">Uncharacterized protein</fullName>
    </submittedName>
</protein>
<gene>
    <name evidence="2" type="ORF">B0682_03525</name>
</gene>
<dbReference type="Proteomes" id="UP000191094">
    <property type="component" value="Unassembled WGS sequence"/>
</dbReference>
<keyword evidence="3" id="KW-1185">Reference proteome</keyword>
<dbReference type="AlphaFoldDB" id="A0A1T0CH78"/>
<evidence type="ECO:0000256" key="1">
    <source>
        <dbReference type="SAM" id="Phobius"/>
    </source>
</evidence>
<keyword evidence="1" id="KW-1133">Transmembrane helix</keyword>
<keyword evidence="1" id="KW-0472">Membrane</keyword>
<keyword evidence="1" id="KW-0812">Transmembrane</keyword>
<comment type="caution">
    <text evidence="2">The sequence shown here is derived from an EMBL/GenBank/DDBJ whole genome shotgun (WGS) entry which is preliminary data.</text>
</comment>
<reference evidence="2 3" key="1">
    <citation type="submission" date="2017-02" db="EMBL/GenBank/DDBJ databases">
        <title>Draft genome sequence of Moraxella lincolnii CCUG 9405T type strain.</title>
        <authorList>
            <person name="Salva-Serra F."/>
            <person name="Engstrom-Jakobsson H."/>
            <person name="Thorell K."/>
            <person name="Jaen-Luchoro D."/>
            <person name="Gonzales-Siles L."/>
            <person name="Karlsson R."/>
            <person name="Yazdan S."/>
            <person name="Boulund F."/>
            <person name="Johnning A."/>
            <person name="Engstrand L."/>
            <person name="Kristiansson E."/>
            <person name="Moore E."/>
        </authorList>
    </citation>
    <scope>NUCLEOTIDE SEQUENCE [LARGE SCALE GENOMIC DNA]</scope>
    <source>
        <strain evidence="2 3">CCUG 9405</strain>
    </source>
</reference>
<sequence length="65" mass="7619">MNKPLFFVMVMFFCHGHIKAPNLGAFFKPMVMINFYLGYFMRMPLSEWISILGFISMLSFVIQTS</sequence>
<dbReference type="STRING" id="90241.B0682_03525"/>
<evidence type="ECO:0000313" key="3">
    <source>
        <dbReference type="Proteomes" id="UP000191094"/>
    </source>
</evidence>
<name>A0A1T0CH78_9GAMM</name>
<accession>A0A1T0CH78</accession>
<dbReference type="EMBL" id="MUYT01000004">
    <property type="protein sequence ID" value="OOS21717.1"/>
    <property type="molecule type" value="Genomic_DNA"/>
</dbReference>
<organism evidence="2 3">
    <name type="scientific">Lwoffella lincolnii</name>
    <dbReference type="NCBI Taxonomy" id="90241"/>
    <lineage>
        <taxon>Bacteria</taxon>
        <taxon>Pseudomonadati</taxon>
        <taxon>Pseudomonadota</taxon>
        <taxon>Gammaproteobacteria</taxon>
        <taxon>Moraxellales</taxon>
        <taxon>Moraxellaceae</taxon>
        <taxon>Lwoffella</taxon>
    </lineage>
</organism>
<evidence type="ECO:0000313" key="2">
    <source>
        <dbReference type="EMBL" id="OOS21717.1"/>
    </source>
</evidence>
<feature type="transmembrane region" description="Helical" evidence="1">
    <location>
        <begin position="40"/>
        <end position="62"/>
    </location>
</feature>